<comment type="caution">
    <text evidence="2">The sequence shown here is derived from an EMBL/GenBank/DDBJ whole genome shotgun (WGS) entry which is preliminary data.</text>
</comment>
<protein>
    <submittedName>
        <fullName evidence="2">Uncharacterized protein</fullName>
    </submittedName>
</protein>
<evidence type="ECO:0000256" key="1">
    <source>
        <dbReference type="SAM" id="MobiDB-lite"/>
    </source>
</evidence>
<dbReference type="Proteomes" id="UP000320762">
    <property type="component" value="Unassembled WGS sequence"/>
</dbReference>
<keyword evidence="3" id="KW-1185">Reference proteome</keyword>
<feature type="compositionally biased region" description="Polar residues" evidence="1">
    <location>
        <begin position="34"/>
        <end position="44"/>
    </location>
</feature>
<name>A0A550BRT7_9AGAR</name>
<dbReference type="EMBL" id="VDMD01000207">
    <property type="protein sequence ID" value="TRM55256.1"/>
    <property type="molecule type" value="Genomic_DNA"/>
</dbReference>
<sequence length="164" mass="19890">MRDPERRRASKRAYYERHKQELQVIARERYARQQPVSSTSNTPSHRARMRTGRDAERRQASKQTYYTRHKDALRQKARERMSRQRASQDASAQLKRRLACMSYRYRYHELLNNKRLNLYRKRWMKTHGVARFLNDFRGRVQLPHGMLLEHWDADTLESVLRGST</sequence>
<gene>
    <name evidence="2" type="ORF">BD626DRAFT_578729</name>
</gene>
<organism evidence="2 3">
    <name type="scientific">Schizophyllum amplum</name>
    <dbReference type="NCBI Taxonomy" id="97359"/>
    <lineage>
        <taxon>Eukaryota</taxon>
        <taxon>Fungi</taxon>
        <taxon>Dikarya</taxon>
        <taxon>Basidiomycota</taxon>
        <taxon>Agaricomycotina</taxon>
        <taxon>Agaricomycetes</taxon>
        <taxon>Agaricomycetidae</taxon>
        <taxon>Agaricales</taxon>
        <taxon>Schizophyllaceae</taxon>
        <taxon>Schizophyllum</taxon>
    </lineage>
</organism>
<reference evidence="2 3" key="1">
    <citation type="journal article" date="2019" name="New Phytol.">
        <title>Comparative genomics reveals unique wood-decay strategies and fruiting body development in the Schizophyllaceae.</title>
        <authorList>
            <person name="Almasi E."/>
            <person name="Sahu N."/>
            <person name="Krizsan K."/>
            <person name="Balint B."/>
            <person name="Kovacs G.M."/>
            <person name="Kiss B."/>
            <person name="Cseklye J."/>
            <person name="Drula E."/>
            <person name="Henrissat B."/>
            <person name="Nagy I."/>
            <person name="Chovatia M."/>
            <person name="Adam C."/>
            <person name="LaButti K."/>
            <person name="Lipzen A."/>
            <person name="Riley R."/>
            <person name="Grigoriev I.V."/>
            <person name="Nagy L.G."/>
        </authorList>
    </citation>
    <scope>NUCLEOTIDE SEQUENCE [LARGE SCALE GENOMIC DNA]</scope>
    <source>
        <strain evidence="2 3">NL-1724</strain>
    </source>
</reference>
<accession>A0A550BRT7</accession>
<proteinExistence type="predicted"/>
<dbReference type="AlphaFoldDB" id="A0A550BRT7"/>
<evidence type="ECO:0000313" key="2">
    <source>
        <dbReference type="EMBL" id="TRM55256.1"/>
    </source>
</evidence>
<feature type="region of interest" description="Disordered" evidence="1">
    <location>
        <begin position="27"/>
        <end position="90"/>
    </location>
</feature>
<evidence type="ECO:0000313" key="3">
    <source>
        <dbReference type="Proteomes" id="UP000320762"/>
    </source>
</evidence>
<feature type="compositionally biased region" description="Basic and acidic residues" evidence="1">
    <location>
        <begin position="68"/>
        <end position="82"/>
    </location>
</feature>